<dbReference type="Proteomes" id="UP000009168">
    <property type="component" value="Unassembled WGS sequence"/>
</dbReference>
<evidence type="ECO:0000313" key="3">
    <source>
        <dbReference type="Proteomes" id="UP000009168"/>
    </source>
</evidence>
<feature type="transmembrane region" description="Helical" evidence="1">
    <location>
        <begin position="88"/>
        <end position="110"/>
    </location>
</feature>
<dbReference type="AlphaFoldDB" id="W7XH53"/>
<organism evidence="2 3">
    <name type="scientific">Tetrahymena thermophila (strain SB210)</name>
    <dbReference type="NCBI Taxonomy" id="312017"/>
    <lineage>
        <taxon>Eukaryota</taxon>
        <taxon>Sar</taxon>
        <taxon>Alveolata</taxon>
        <taxon>Ciliophora</taxon>
        <taxon>Intramacronucleata</taxon>
        <taxon>Oligohymenophorea</taxon>
        <taxon>Hymenostomatida</taxon>
        <taxon>Tetrahymenina</taxon>
        <taxon>Tetrahymenidae</taxon>
        <taxon>Tetrahymena</taxon>
    </lineage>
</organism>
<name>W7XH53_TETTS</name>
<feature type="transmembrane region" description="Helical" evidence="1">
    <location>
        <begin position="42"/>
        <end position="60"/>
    </location>
</feature>
<accession>W7XH53</accession>
<dbReference type="EMBL" id="GG662504">
    <property type="protein sequence ID" value="EWS72339.1"/>
    <property type="molecule type" value="Genomic_DNA"/>
</dbReference>
<feature type="transmembrane region" description="Helical" evidence="1">
    <location>
        <begin position="172"/>
        <end position="192"/>
    </location>
</feature>
<sequence length="223" mass="26429">MFGQQKIRRQRQNIQYQFFNQLVLQLQIFKTCQIYYHSQKSLTAIIFLLKLLFHFFLHLMQLSNFSNSILFLQPITSSVQTNKQKKEFILNIISTLAVVSQLAIQLIYILQSNKKHSINFTQQSININPIIKTQNIMIMTTKKKINLSSIKRVYNLEIFQNRRKIGVKITKIYLMYFKITTILVTSIIILAFTATTIQTYNQFLKIKQMINLQKNKLLQTRKI</sequence>
<proteinExistence type="predicted"/>
<keyword evidence="1 2" id="KW-0812">Transmembrane</keyword>
<keyword evidence="3" id="KW-1185">Reference proteome</keyword>
<gene>
    <name evidence="2" type="ORF">TTHERM_000444549</name>
</gene>
<reference evidence="3" key="1">
    <citation type="journal article" date="2006" name="PLoS Biol.">
        <title>Macronuclear genome sequence of the ciliate Tetrahymena thermophila, a model eukaryote.</title>
        <authorList>
            <person name="Eisen J.A."/>
            <person name="Coyne R.S."/>
            <person name="Wu M."/>
            <person name="Wu D."/>
            <person name="Thiagarajan M."/>
            <person name="Wortman J.R."/>
            <person name="Badger J.H."/>
            <person name="Ren Q."/>
            <person name="Amedeo P."/>
            <person name="Jones K.M."/>
            <person name="Tallon L.J."/>
            <person name="Delcher A.L."/>
            <person name="Salzberg S.L."/>
            <person name="Silva J.C."/>
            <person name="Haas B.J."/>
            <person name="Majoros W.H."/>
            <person name="Farzad M."/>
            <person name="Carlton J.M."/>
            <person name="Smith R.K. Jr."/>
            <person name="Garg J."/>
            <person name="Pearlman R.E."/>
            <person name="Karrer K.M."/>
            <person name="Sun L."/>
            <person name="Manning G."/>
            <person name="Elde N.C."/>
            <person name="Turkewitz A.P."/>
            <person name="Asai D.J."/>
            <person name="Wilkes D.E."/>
            <person name="Wang Y."/>
            <person name="Cai H."/>
            <person name="Collins K."/>
            <person name="Stewart B.A."/>
            <person name="Lee S.R."/>
            <person name="Wilamowska K."/>
            <person name="Weinberg Z."/>
            <person name="Ruzzo W.L."/>
            <person name="Wloga D."/>
            <person name="Gaertig J."/>
            <person name="Frankel J."/>
            <person name="Tsao C.-C."/>
            <person name="Gorovsky M.A."/>
            <person name="Keeling P.J."/>
            <person name="Waller R.F."/>
            <person name="Patron N.J."/>
            <person name="Cherry J.M."/>
            <person name="Stover N.A."/>
            <person name="Krieger C.J."/>
            <person name="del Toro C."/>
            <person name="Ryder H.F."/>
            <person name="Williamson S.C."/>
            <person name="Barbeau R.A."/>
            <person name="Hamilton E.P."/>
            <person name="Orias E."/>
        </authorList>
    </citation>
    <scope>NUCLEOTIDE SEQUENCE [LARGE SCALE GENOMIC DNA]</scope>
    <source>
        <strain evidence="3">SB210</strain>
    </source>
</reference>
<dbReference type="KEGG" id="tet:TTHERM_000444549"/>
<dbReference type="RefSeq" id="XP_012655116.1">
    <property type="nucleotide sequence ID" value="XM_012799662.1"/>
</dbReference>
<protein>
    <submittedName>
        <fullName evidence="2">Transmembrane protein, putative</fullName>
    </submittedName>
</protein>
<keyword evidence="1" id="KW-1133">Transmembrane helix</keyword>
<dbReference type="InParanoid" id="W7XH53"/>
<evidence type="ECO:0000313" key="2">
    <source>
        <dbReference type="EMBL" id="EWS72339.1"/>
    </source>
</evidence>
<keyword evidence="1" id="KW-0472">Membrane</keyword>
<evidence type="ECO:0000256" key="1">
    <source>
        <dbReference type="SAM" id="Phobius"/>
    </source>
</evidence>
<dbReference type="GeneID" id="24439013"/>